<name>A0A8H4RRZ6_9HELO</name>
<sequence>MSFASPVWKRFISPPFPLLTELEDGSHEISHPTPEIDFTDGDRDALLVLLNIVHFKFSLIPKQALKIANFSERGELVVLVEILGEPLPEGTIESIKKFHLFVTKATLEVCYGFVDKLASSMIKNCKHQTDECDVLGYGSIVLSLEKEELWSRKDPAAIKCSLEDLAERLANVRILFLPCSDEDKLDHTKCHRSLFEEGVFEDSRIQLQDEITEAYTPYFDRVKATLQ</sequence>
<dbReference type="OrthoDB" id="3558189at2759"/>
<comment type="caution">
    <text evidence="1">The sequence shown here is derived from an EMBL/GenBank/DDBJ whole genome shotgun (WGS) entry which is preliminary data.</text>
</comment>
<dbReference type="EMBL" id="JAAMPI010000218">
    <property type="protein sequence ID" value="KAF4633966.1"/>
    <property type="molecule type" value="Genomic_DNA"/>
</dbReference>
<gene>
    <name evidence="1" type="ORF">G7Y89_g4140</name>
</gene>
<dbReference type="AlphaFoldDB" id="A0A8H4RRZ6"/>
<accession>A0A8H4RRZ6</accession>
<reference evidence="1 2" key="1">
    <citation type="submission" date="2020-03" db="EMBL/GenBank/DDBJ databases">
        <title>Draft Genome Sequence of Cudoniella acicularis.</title>
        <authorList>
            <person name="Buettner E."/>
            <person name="Kellner H."/>
        </authorList>
    </citation>
    <scope>NUCLEOTIDE SEQUENCE [LARGE SCALE GENOMIC DNA]</scope>
    <source>
        <strain evidence="1 2">DSM 108380</strain>
    </source>
</reference>
<protein>
    <submittedName>
        <fullName evidence="1">Uncharacterized protein</fullName>
    </submittedName>
</protein>
<dbReference type="Proteomes" id="UP000566819">
    <property type="component" value="Unassembled WGS sequence"/>
</dbReference>
<evidence type="ECO:0000313" key="1">
    <source>
        <dbReference type="EMBL" id="KAF4633966.1"/>
    </source>
</evidence>
<keyword evidence="2" id="KW-1185">Reference proteome</keyword>
<proteinExistence type="predicted"/>
<evidence type="ECO:0000313" key="2">
    <source>
        <dbReference type="Proteomes" id="UP000566819"/>
    </source>
</evidence>
<organism evidence="1 2">
    <name type="scientific">Cudoniella acicularis</name>
    <dbReference type="NCBI Taxonomy" id="354080"/>
    <lineage>
        <taxon>Eukaryota</taxon>
        <taxon>Fungi</taxon>
        <taxon>Dikarya</taxon>
        <taxon>Ascomycota</taxon>
        <taxon>Pezizomycotina</taxon>
        <taxon>Leotiomycetes</taxon>
        <taxon>Helotiales</taxon>
        <taxon>Tricladiaceae</taxon>
        <taxon>Cudoniella</taxon>
    </lineage>
</organism>